<dbReference type="EMBL" id="MU004183">
    <property type="protein sequence ID" value="KAF2500473.1"/>
    <property type="molecule type" value="Genomic_DNA"/>
</dbReference>
<feature type="region of interest" description="Disordered" evidence="1">
    <location>
        <begin position="1"/>
        <end position="31"/>
    </location>
</feature>
<evidence type="ECO:0000313" key="3">
    <source>
        <dbReference type="Proteomes" id="UP000799750"/>
    </source>
</evidence>
<name>A0A6A6R9R1_9PEZI</name>
<evidence type="ECO:0000313" key="2">
    <source>
        <dbReference type="EMBL" id="KAF2500473.1"/>
    </source>
</evidence>
<sequence>MPPPSTVDSGSSSPASQLAPRTDDAATDSTPSLRQNFSEILEPDGPLLPFSSPFADVTPPHRLERLL</sequence>
<keyword evidence="3" id="KW-1185">Reference proteome</keyword>
<feature type="compositionally biased region" description="Polar residues" evidence="1">
    <location>
        <begin position="1"/>
        <end position="16"/>
    </location>
</feature>
<organism evidence="2 3">
    <name type="scientific">Lophium mytilinum</name>
    <dbReference type="NCBI Taxonomy" id="390894"/>
    <lineage>
        <taxon>Eukaryota</taxon>
        <taxon>Fungi</taxon>
        <taxon>Dikarya</taxon>
        <taxon>Ascomycota</taxon>
        <taxon>Pezizomycotina</taxon>
        <taxon>Dothideomycetes</taxon>
        <taxon>Pleosporomycetidae</taxon>
        <taxon>Mytilinidiales</taxon>
        <taxon>Mytilinidiaceae</taxon>
        <taxon>Lophium</taxon>
    </lineage>
</organism>
<gene>
    <name evidence="2" type="ORF">BU16DRAFT_247843</name>
</gene>
<feature type="region of interest" description="Disordered" evidence="1">
    <location>
        <begin position="44"/>
        <end position="67"/>
    </location>
</feature>
<proteinExistence type="predicted"/>
<dbReference type="Proteomes" id="UP000799750">
    <property type="component" value="Unassembled WGS sequence"/>
</dbReference>
<dbReference type="AlphaFoldDB" id="A0A6A6R9R1"/>
<evidence type="ECO:0000256" key="1">
    <source>
        <dbReference type="SAM" id="MobiDB-lite"/>
    </source>
</evidence>
<accession>A0A6A6R9R1</accession>
<reference evidence="2" key="1">
    <citation type="journal article" date="2020" name="Stud. Mycol.">
        <title>101 Dothideomycetes genomes: a test case for predicting lifestyles and emergence of pathogens.</title>
        <authorList>
            <person name="Haridas S."/>
            <person name="Albert R."/>
            <person name="Binder M."/>
            <person name="Bloem J."/>
            <person name="Labutti K."/>
            <person name="Salamov A."/>
            <person name="Andreopoulos B."/>
            <person name="Baker S."/>
            <person name="Barry K."/>
            <person name="Bills G."/>
            <person name="Bluhm B."/>
            <person name="Cannon C."/>
            <person name="Castanera R."/>
            <person name="Culley D."/>
            <person name="Daum C."/>
            <person name="Ezra D."/>
            <person name="Gonzalez J."/>
            <person name="Henrissat B."/>
            <person name="Kuo A."/>
            <person name="Liang C."/>
            <person name="Lipzen A."/>
            <person name="Lutzoni F."/>
            <person name="Magnuson J."/>
            <person name="Mondo S."/>
            <person name="Nolan M."/>
            <person name="Ohm R."/>
            <person name="Pangilinan J."/>
            <person name="Park H.-J."/>
            <person name="Ramirez L."/>
            <person name="Alfaro M."/>
            <person name="Sun H."/>
            <person name="Tritt A."/>
            <person name="Yoshinaga Y."/>
            <person name="Zwiers L.-H."/>
            <person name="Turgeon B."/>
            <person name="Goodwin S."/>
            <person name="Spatafora J."/>
            <person name="Crous P."/>
            <person name="Grigoriev I."/>
        </authorList>
    </citation>
    <scope>NUCLEOTIDE SEQUENCE</scope>
    <source>
        <strain evidence="2">CBS 269.34</strain>
    </source>
</reference>
<protein>
    <submittedName>
        <fullName evidence="2">Uncharacterized protein</fullName>
    </submittedName>
</protein>